<dbReference type="SUPFAM" id="SSF47979">
    <property type="entry name" value="Iron-dependent repressor protein, dimerization domain"/>
    <property type="match status" value="1"/>
</dbReference>
<dbReference type="EMBL" id="RBIL01000002">
    <property type="protein sequence ID" value="RKQ88120.1"/>
    <property type="molecule type" value="Genomic_DNA"/>
</dbReference>
<dbReference type="SUPFAM" id="SSF50037">
    <property type="entry name" value="C-terminal domain of transcriptional repressors"/>
    <property type="match status" value="1"/>
</dbReference>
<protein>
    <submittedName>
        <fullName evidence="3">DtxR family Mn-dependent transcriptional regulator</fullName>
    </submittedName>
</protein>
<comment type="caution">
    <text evidence="3">The sequence shown here is derived from an EMBL/GenBank/DDBJ whole genome shotgun (WGS) entry which is preliminary data.</text>
</comment>
<dbReference type="SMART" id="SM00899">
    <property type="entry name" value="FeoA"/>
    <property type="match status" value="1"/>
</dbReference>
<evidence type="ECO:0000313" key="4">
    <source>
        <dbReference type="Proteomes" id="UP000278962"/>
    </source>
</evidence>
<dbReference type="InterPro" id="IPR007167">
    <property type="entry name" value="Fe-transptr_FeoA-like"/>
</dbReference>
<dbReference type="Gene3D" id="2.30.30.90">
    <property type="match status" value="1"/>
</dbReference>
<dbReference type="PANTHER" id="PTHR33238:SF7">
    <property type="entry name" value="IRON-DEPENDENT TRANSCRIPTIONAL REGULATOR"/>
    <property type="match status" value="1"/>
</dbReference>
<dbReference type="InterPro" id="IPR008988">
    <property type="entry name" value="Transcriptional_repressor_C"/>
</dbReference>
<dbReference type="InterPro" id="IPR001367">
    <property type="entry name" value="Fe_dep_repressor"/>
</dbReference>
<dbReference type="InterPro" id="IPR038157">
    <property type="entry name" value="FeoA_core_dom"/>
</dbReference>
<name>A0A660L988_9ACTN</name>
<dbReference type="InterPro" id="IPR022689">
    <property type="entry name" value="Iron_dep_repressor"/>
</dbReference>
<evidence type="ECO:0000313" key="3">
    <source>
        <dbReference type="EMBL" id="RKQ88120.1"/>
    </source>
</evidence>
<keyword evidence="1" id="KW-0408">Iron</keyword>
<proteinExistence type="predicted"/>
<feature type="domain" description="Ferrous iron transporter FeoA-like" evidence="2">
    <location>
        <begin position="154"/>
        <end position="228"/>
    </location>
</feature>
<dbReference type="SUPFAM" id="SSF46785">
    <property type="entry name" value="Winged helix' DNA-binding domain"/>
    <property type="match status" value="1"/>
</dbReference>
<evidence type="ECO:0000256" key="1">
    <source>
        <dbReference type="ARBA" id="ARBA00023004"/>
    </source>
</evidence>
<dbReference type="InterPro" id="IPR036388">
    <property type="entry name" value="WH-like_DNA-bd_sf"/>
</dbReference>
<dbReference type="SMART" id="SM00529">
    <property type="entry name" value="HTH_DTXR"/>
    <property type="match status" value="1"/>
</dbReference>
<dbReference type="Pfam" id="PF02742">
    <property type="entry name" value="Fe_dep_repr_C"/>
    <property type="match status" value="1"/>
</dbReference>
<evidence type="ECO:0000259" key="2">
    <source>
        <dbReference type="SMART" id="SM00899"/>
    </source>
</evidence>
<dbReference type="Gene3D" id="1.10.10.10">
    <property type="entry name" value="Winged helix-like DNA-binding domain superfamily/Winged helix DNA-binding domain"/>
    <property type="match status" value="1"/>
</dbReference>
<reference evidence="3 4" key="1">
    <citation type="submission" date="2018-10" db="EMBL/GenBank/DDBJ databases">
        <title>Genomic Encyclopedia of Archaeal and Bacterial Type Strains, Phase II (KMG-II): from individual species to whole genera.</title>
        <authorList>
            <person name="Goeker M."/>
        </authorList>
    </citation>
    <scope>NUCLEOTIDE SEQUENCE [LARGE SCALE GENOMIC DNA]</scope>
    <source>
        <strain evidence="3 4">DSM 14954</strain>
    </source>
</reference>
<dbReference type="RefSeq" id="WP_121257350.1">
    <property type="nucleotide sequence ID" value="NZ_RBIL01000002.1"/>
</dbReference>
<organism evidence="3 4">
    <name type="scientific">Solirubrobacter pauli</name>
    <dbReference type="NCBI Taxonomy" id="166793"/>
    <lineage>
        <taxon>Bacteria</taxon>
        <taxon>Bacillati</taxon>
        <taxon>Actinomycetota</taxon>
        <taxon>Thermoleophilia</taxon>
        <taxon>Solirubrobacterales</taxon>
        <taxon>Solirubrobacteraceae</taxon>
        <taxon>Solirubrobacter</taxon>
    </lineage>
</organism>
<keyword evidence="4" id="KW-1185">Reference proteome</keyword>
<dbReference type="PANTHER" id="PTHR33238">
    <property type="entry name" value="IRON (METAL) DEPENDENT REPRESSOR, DTXR FAMILY"/>
    <property type="match status" value="1"/>
</dbReference>
<gene>
    <name evidence="3" type="ORF">C8N24_6161</name>
</gene>
<dbReference type="GO" id="GO:0003700">
    <property type="term" value="F:DNA-binding transcription factor activity"/>
    <property type="evidence" value="ECO:0007669"/>
    <property type="project" value="InterPro"/>
</dbReference>
<dbReference type="InterPro" id="IPR036390">
    <property type="entry name" value="WH_DNA-bd_sf"/>
</dbReference>
<dbReference type="Pfam" id="PF04023">
    <property type="entry name" value="FeoA"/>
    <property type="match status" value="1"/>
</dbReference>
<sequence>MSKPHGHSIDDYLEAIHLLVSPVGVYEPAKAPAAIAARVADALGVSRTAVGEMLKRLAAEGLLERGTGRELVLTAAGTERAEQVVRRNRIVERFLTDMLDYDPAEAHEHASRVAASFTEDMVERLHAKLGYPERCPHGWPVAPQQDREESRELVSLADLAAGDSGEIVRLTEQDGGLLSWFAAEGLAPGAKVEVRDIQPAAGHRKIQIAGDGEQFIADRAARGLYVRRSSDQ</sequence>
<accession>A0A660L988</accession>
<dbReference type="Proteomes" id="UP000278962">
    <property type="component" value="Unassembled WGS sequence"/>
</dbReference>
<dbReference type="OrthoDB" id="9791355at2"/>
<dbReference type="InterPro" id="IPR036421">
    <property type="entry name" value="Fe_dep_repressor_sf"/>
</dbReference>
<dbReference type="GO" id="GO:0046914">
    <property type="term" value="F:transition metal ion binding"/>
    <property type="evidence" value="ECO:0007669"/>
    <property type="project" value="InterPro"/>
</dbReference>
<dbReference type="InterPro" id="IPR050536">
    <property type="entry name" value="DtxR_MntR_Metal-Reg"/>
</dbReference>
<dbReference type="AlphaFoldDB" id="A0A660L988"/>
<dbReference type="GO" id="GO:0046983">
    <property type="term" value="F:protein dimerization activity"/>
    <property type="evidence" value="ECO:0007669"/>
    <property type="project" value="InterPro"/>
</dbReference>